<dbReference type="PANTHER" id="PTHR32438:SF5">
    <property type="entry name" value="4-ALPHA-GLUCANOTRANSFERASE DPE1, CHLOROPLASTIC_AMYLOPLASTIC"/>
    <property type="match status" value="1"/>
</dbReference>
<dbReference type="Gene3D" id="3.20.20.80">
    <property type="entry name" value="Glycosidases"/>
    <property type="match status" value="1"/>
</dbReference>
<gene>
    <name evidence="9" type="primary">malQ</name>
    <name evidence="9" type="ORF">C2R22_02560</name>
</gene>
<dbReference type="InterPro" id="IPR017853">
    <property type="entry name" value="GH"/>
</dbReference>
<dbReference type="GO" id="GO:0004134">
    <property type="term" value="F:4-alpha-glucanotransferase activity"/>
    <property type="evidence" value="ECO:0007669"/>
    <property type="project" value="UniProtKB-EC"/>
</dbReference>
<evidence type="ECO:0000256" key="3">
    <source>
        <dbReference type="ARBA" id="ARBA00012560"/>
    </source>
</evidence>
<dbReference type="PANTHER" id="PTHR32438">
    <property type="entry name" value="4-ALPHA-GLUCANOTRANSFERASE DPE1, CHLOROPLASTIC/AMYLOPLASTIC"/>
    <property type="match status" value="1"/>
</dbReference>
<name>A0A2I8VFG4_9EURY</name>
<reference evidence="9 10" key="1">
    <citation type="submission" date="2018-01" db="EMBL/GenBank/DDBJ databases">
        <title>Complete genome sequence of Salinigranum rubrum GX10T, an extremely halophilic archaeon isolated from a marine solar saltern.</title>
        <authorList>
            <person name="Han S."/>
        </authorList>
    </citation>
    <scope>NUCLEOTIDE SEQUENCE [LARGE SCALE GENOMIC DNA]</scope>
    <source>
        <strain evidence="9 10">GX10</strain>
    </source>
</reference>
<accession>A0A2I8VFG4</accession>
<keyword evidence="4" id="KW-0328">Glycosyltransferase</keyword>
<evidence type="ECO:0000256" key="5">
    <source>
        <dbReference type="ARBA" id="ARBA00022679"/>
    </source>
</evidence>
<keyword evidence="6" id="KW-0119">Carbohydrate metabolism</keyword>
<dbReference type="NCBIfam" id="TIGR00217">
    <property type="entry name" value="malQ"/>
    <property type="match status" value="1"/>
</dbReference>
<dbReference type="Pfam" id="PF02446">
    <property type="entry name" value="Glyco_hydro_77"/>
    <property type="match status" value="1"/>
</dbReference>
<evidence type="ECO:0000256" key="2">
    <source>
        <dbReference type="ARBA" id="ARBA00005684"/>
    </source>
</evidence>
<dbReference type="EMBL" id="CP026309">
    <property type="protein sequence ID" value="AUV80673.1"/>
    <property type="molecule type" value="Genomic_DNA"/>
</dbReference>
<dbReference type="SUPFAM" id="SSF51445">
    <property type="entry name" value="(Trans)glycosidases"/>
    <property type="match status" value="1"/>
</dbReference>
<sequence>MTLDRQSGVFCHVASLPGPQGIGSLGAPARRFVDFLARADQSLWQFCPIGPTTVDYGNSPYSALSAVAGNPLFVDLADLRERGWLERVEGEPFDDECVEYERVTDHVETHLRRAHDGFEERATAVERKAFTTFRESNDWLDDYALFRALKRDHDSAAWTEWPRGERDRDPDALGAARGRLSGEIAFREFCQFCFDQQWSALRSYATQHDVSLVGDVPIYVAGDSADVWANRDVFQLDEEGQPTAVAGVPDAPDEVFSAQRWGMPLFDWEALERTGFAWWRSRLERLFAQCDIVRIDHFRGLERYWAIPADESDPNVGEWRDVPSEAFFDALSREFGDLSARAFAEDIGHPTDAVDDLRTRYGLASLKLLPFVDWCEEDHPHKPHRYTADTVAYTSTHDSETARGAYESLSDEQRACFEAYFDGPVAAETVHETCIEAVWGSEANLALAQIQDVLGRGNEARFNVPGTTAGNWAWRVREEQLTDAAAGWLAEATRDANR</sequence>
<dbReference type="AlphaFoldDB" id="A0A2I8VFG4"/>
<dbReference type="KEGG" id="srub:C2R22_02560"/>
<comment type="catalytic activity">
    <reaction evidence="1">
        <text>Transfers a segment of a (1-&gt;4)-alpha-D-glucan to a new position in an acceptor, which may be glucose or a (1-&gt;4)-alpha-D-glucan.</text>
        <dbReference type="EC" id="2.4.1.25"/>
    </reaction>
</comment>
<dbReference type="Proteomes" id="UP000236584">
    <property type="component" value="Chromosome"/>
</dbReference>
<dbReference type="GeneID" id="35590935"/>
<protein>
    <recommendedName>
        <fullName evidence="3">4-alpha-glucanotransferase</fullName>
        <ecNumber evidence="3">2.4.1.25</ecNumber>
    </recommendedName>
    <alternativeName>
        <fullName evidence="7">Amylomaltase</fullName>
    </alternativeName>
    <alternativeName>
        <fullName evidence="8">Disproportionating enzyme</fullName>
    </alternativeName>
</protein>
<dbReference type="OrthoDB" id="104697at2157"/>
<evidence type="ECO:0000256" key="6">
    <source>
        <dbReference type="ARBA" id="ARBA00023277"/>
    </source>
</evidence>
<evidence type="ECO:0000313" key="10">
    <source>
        <dbReference type="Proteomes" id="UP000236584"/>
    </source>
</evidence>
<organism evidence="9 10">
    <name type="scientific">Salinigranum rubrum</name>
    <dbReference type="NCBI Taxonomy" id="755307"/>
    <lineage>
        <taxon>Archaea</taxon>
        <taxon>Methanobacteriati</taxon>
        <taxon>Methanobacteriota</taxon>
        <taxon>Stenosarchaea group</taxon>
        <taxon>Halobacteria</taxon>
        <taxon>Halobacteriales</taxon>
        <taxon>Haloferacaceae</taxon>
        <taxon>Salinigranum</taxon>
    </lineage>
</organism>
<dbReference type="RefSeq" id="WP_103424265.1">
    <property type="nucleotide sequence ID" value="NZ_CP026309.1"/>
</dbReference>
<evidence type="ECO:0000256" key="4">
    <source>
        <dbReference type="ARBA" id="ARBA00022676"/>
    </source>
</evidence>
<dbReference type="EC" id="2.4.1.25" evidence="3"/>
<dbReference type="GO" id="GO:0005975">
    <property type="term" value="P:carbohydrate metabolic process"/>
    <property type="evidence" value="ECO:0007669"/>
    <property type="project" value="InterPro"/>
</dbReference>
<keyword evidence="5 9" id="KW-0808">Transferase</keyword>
<dbReference type="NCBIfam" id="NF011080">
    <property type="entry name" value="PRK14508.1-3"/>
    <property type="match status" value="1"/>
</dbReference>
<keyword evidence="10" id="KW-1185">Reference proteome</keyword>
<evidence type="ECO:0000313" key="9">
    <source>
        <dbReference type="EMBL" id="AUV80673.1"/>
    </source>
</evidence>
<evidence type="ECO:0000256" key="7">
    <source>
        <dbReference type="ARBA" id="ARBA00031423"/>
    </source>
</evidence>
<proteinExistence type="inferred from homology"/>
<evidence type="ECO:0000256" key="8">
    <source>
        <dbReference type="ARBA" id="ARBA00031501"/>
    </source>
</evidence>
<evidence type="ECO:0000256" key="1">
    <source>
        <dbReference type="ARBA" id="ARBA00000439"/>
    </source>
</evidence>
<dbReference type="InterPro" id="IPR003385">
    <property type="entry name" value="Glyco_hydro_77"/>
</dbReference>
<comment type="similarity">
    <text evidence="2">Belongs to the disproportionating enzyme family.</text>
</comment>